<organism evidence="2 3">
    <name type="scientific">Tenebrio molitor</name>
    <name type="common">Yellow mealworm beetle</name>
    <dbReference type="NCBI Taxonomy" id="7067"/>
    <lineage>
        <taxon>Eukaryota</taxon>
        <taxon>Metazoa</taxon>
        <taxon>Ecdysozoa</taxon>
        <taxon>Arthropoda</taxon>
        <taxon>Hexapoda</taxon>
        <taxon>Insecta</taxon>
        <taxon>Pterygota</taxon>
        <taxon>Neoptera</taxon>
        <taxon>Endopterygota</taxon>
        <taxon>Coleoptera</taxon>
        <taxon>Polyphaga</taxon>
        <taxon>Cucujiformia</taxon>
        <taxon>Tenebrionidae</taxon>
        <taxon>Tenebrio</taxon>
    </lineage>
</organism>
<evidence type="ECO:0000313" key="2">
    <source>
        <dbReference type="EMBL" id="KAH0812362.1"/>
    </source>
</evidence>
<accession>A0A8J6L9V9</accession>
<dbReference type="EMBL" id="JABDTM020026117">
    <property type="protein sequence ID" value="KAH0812362.1"/>
    <property type="molecule type" value="Genomic_DNA"/>
</dbReference>
<comment type="caution">
    <text evidence="2">The sequence shown here is derived from an EMBL/GenBank/DDBJ whole genome shotgun (WGS) entry which is preliminary data.</text>
</comment>
<evidence type="ECO:0000256" key="1">
    <source>
        <dbReference type="SAM" id="MobiDB-lite"/>
    </source>
</evidence>
<gene>
    <name evidence="2" type="ORF">GEV33_010429</name>
</gene>
<name>A0A8J6L9V9_TENMO</name>
<feature type="region of interest" description="Disordered" evidence="1">
    <location>
        <begin position="244"/>
        <end position="274"/>
    </location>
</feature>
<dbReference type="AlphaFoldDB" id="A0A8J6L9V9"/>
<feature type="compositionally biased region" description="Low complexity" evidence="1">
    <location>
        <begin position="250"/>
        <end position="259"/>
    </location>
</feature>
<reference evidence="2" key="2">
    <citation type="submission" date="2021-08" db="EMBL/GenBank/DDBJ databases">
        <authorList>
            <person name="Eriksson T."/>
        </authorList>
    </citation>
    <scope>NUCLEOTIDE SEQUENCE</scope>
    <source>
        <strain evidence="2">Stoneville</strain>
        <tissue evidence="2">Whole head</tissue>
    </source>
</reference>
<keyword evidence="3" id="KW-1185">Reference proteome</keyword>
<proteinExistence type="predicted"/>
<evidence type="ECO:0000313" key="3">
    <source>
        <dbReference type="Proteomes" id="UP000719412"/>
    </source>
</evidence>
<sequence>MIVPKKRTALLVDRLMVALQQAIEEEEAANRVDGPPLTDSFSLSPEEVRKEIESSFHRFAGRLAPASAIFETTCWNMLFRASVVLNLTALPSRSPVGPRSKQGSTLVLPELTLNSLFLKTFSFHLSGFLLIVVFVMFPDGLAEERSREHVRPAERTSLLEMLLQRRHLFLILIPVQQENFLWSLVNRESNSSGLDKQQMKMSKVKSYEYKTNCNPDRQSSFNPPPPIYLQLSAEKLPISEIPETSRRPGAAAPAAAAPAPDHPEPHGSSFGGAGPVVMEHKNSKHFNLLLSIDWSKRDYHFGSGVWLYVHPSCFLKLEGKSVWGGERPLTAVVVPRTGSWGVFFFLDGMDSFVCAFRFIVLALLCDEMSAGGGAVNRDLGRSR</sequence>
<reference evidence="2" key="1">
    <citation type="journal article" date="2020" name="J Insects Food Feed">
        <title>The yellow mealworm (Tenebrio molitor) genome: a resource for the emerging insects as food and feed industry.</title>
        <authorList>
            <person name="Eriksson T."/>
            <person name="Andere A."/>
            <person name="Kelstrup H."/>
            <person name="Emery V."/>
            <person name="Picard C."/>
        </authorList>
    </citation>
    <scope>NUCLEOTIDE SEQUENCE</scope>
    <source>
        <strain evidence="2">Stoneville</strain>
        <tissue evidence="2">Whole head</tissue>
    </source>
</reference>
<dbReference type="Proteomes" id="UP000719412">
    <property type="component" value="Unassembled WGS sequence"/>
</dbReference>
<protein>
    <submittedName>
        <fullName evidence="2">Uncharacterized protein</fullName>
    </submittedName>
</protein>